<dbReference type="WBParaSite" id="ACOC_0000096101-mRNA-1">
    <property type="protein sequence ID" value="ACOC_0000096101-mRNA-1"/>
    <property type="gene ID" value="ACOC_0000096101"/>
</dbReference>
<reference evidence="1 2" key="2">
    <citation type="submission" date="2018-11" db="EMBL/GenBank/DDBJ databases">
        <authorList>
            <consortium name="Pathogen Informatics"/>
        </authorList>
    </citation>
    <scope>NUCLEOTIDE SEQUENCE [LARGE SCALE GENOMIC DNA]</scope>
    <source>
        <strain evidence="1 2">Costa Rica</strain>
    </source>
</reference>
<proteinExistence type="predicted"/>
<dbReference type="OrthoDB" id="5773175at2759"/>
<sequence length="300" mass="34688">MNVLEKLVSVGDRSGRCDGINVCVAGFVPTLQFRSMTFASEYKVDFREGEELLEFYELNEDEAAVIVESVDEFLILHAHVNHEQKWVVVLNRVHIIEKRHQEEGTNEYRYERGLTVLACSRLGVRVLELECRSKLQCVYIAKKPIINGLCPSVVVHRHYVSSPRYLRQLSVQNGVLDFWSFTIFLSLRRSITLSDLSSCLRSDQFSDAYVKAGRIVELKRWYLIADVENHEYEVTMDVCVDGSALLILEDEVNGSPKMINIRFREVPTLFSLARCAVLKHFPSLRCDMYLTHLFSKRLFR</sequence>
<name>A0A158PDQ5_ANGCS</name>
<evidence type="ECO:0000313" key="2">
    <source>
        <dbReference type="Proteomes" id="UP000267027"/>
    </source>
</evidence>
<keyword evidence="2" id="KW-1185">Reference proteome</keyword>
<evidence type="ECO:0000313" key="1">
    <source>
        <dbReference type="EMBL" id="VDM52547.1"/>
    </source>
</evidence>
<dbReference type="EMBL" id="UYYA01000122">
    <property type="protein sequence ID" value="VDM52547.1"/>
    <property type="molecule type" value="Genomic_DNA"/>
</dbReference>
<dbReference type="Proteomes" id="UP000267027">
    <property type="component" value="Unassembled WGS sequence"/>
</dbReference>
<organism evidence="3">
    <name type="scientific">Angiostrongylus costaricensis</name>
    <name type="common">Nematode worm</name>
    <dbReference type="NCBI Taxonomy" id="334426"/>
    <lineage>
        <taxon>Eukaryota</taxon>
        <taxon>Metazoa</taxon>
        <taxon>Ecdysozoa</taxon>
        <taxon>Nematoda</taxon>
        <taxon>Chromadorea</taxon>
        <taxon>Rhabditida</taxon>
        <taxon>Rhabditina</taxon>
        <taxon>Rhabditomorpha</taxon>
        <taxon>Strongyloidea</taxon>
        <taxon>Metastrongylidae</taxon>
        <taxon>Angiostrongylus</taxon>
    </lineage>
</organism>
<gene>
    <name evidence="1" type="ORF">ACOC_LOCUS962</name>
</gene>
<evidence type="ECO:0000313" key="3">
    <source>
        <dbReference type="WBParaSite" id="ACOC_0000096101-mRNA-1"/>
    </source>
</evidence>
<protein>
    <submittedName>
        <fullName evidence="3">Tudor domain-containing protein</fullName>
    </submittedName>
</protein>
<accession>A0A158PDQ5</accession>
<reference evidence="3" key="1">
    <citation type="submission" date="2016-04" db="UniProtKB">
        <authorList>
            <consortium name="WormBaseParasite"/>
        </authorList>
    </citation>
    <scope>IDENTIFICATION</scope>
</reference>
<dbReference type="AlphaFoldDB" id="A0A158PDQ5"/>